<organism evidence="9 10">
    <name type="scientific">Lachnellula suecica</name>
    <dbReference type="NCBI Taxonomy" id="602035"/>
    <lineage>
        <taxon>Eukaryota</taxon>
        <taxon>Fungi</taxon>
        <taxon>Dikarya</taxon>
        <taxon>Ascomycota</taxon>
        <taxon>Pezizomycotina</taxon>
        <taxon>Leotiomycetes</taxon>
        <taxon>Helotiales</taxon>
        <taxon>Lachnaceae</taxon>
        <taxon>Lachnellula</taxon>
    </lineage>
</organism>
<evidence type="ECO:0000256" key="5">
    <source>
        <dbReference type="ARBA" id="ARBA00023004"/>
    </source>
</evidence>
<dbReference type="PRINTS" id="PR00385">
    <property type="entry name" value="P450"/>
</dbReference>
<evidence type="ECO:0000256" key="2">
    <source>
        <dbReference type="ARBA" id="ARBA00010617"/>
    </source>
</evidence>
<name>A0A8T9CI42_9HELO</name>
<sequence length="488" mass="55466">MATAWCLIYACFYSDKRLTDAGSQLIYTAIRNALYYRNLETWSQWLAAHGSECHTVETRLGGPLGQRFIFTHDAANVKALLATQFDDYGKGQRFHDDWEPLFGEGIFGTDGEEWRASRHLIRPQFMKERVSDLGIFEKHSQVLINVIKNNGLGKEIDIFEMFQRYTLDAATEFLLGRSVDNLIVPNVAFAQAFADVQNILALKGQLGPLQSLLPLKKLNEQVKVIRVFVDSFVDEVLAYSPAELEAKSKKEYTFLESLALFTRDRKVLRDQIVSVLLAGRDTTASALSWTFYELARHPEVVVKLRDEIISTLGLDRSPTYTDLKNMKYLQNCLHETLRLYPSVPFNVRIAAKDTTLPTGGGISMTEPIGLLENDVCIYSALSLHRREDLYPPGSNVLNYDPDRWLTWQPKPWDYVPFNGGPRICVGQQFALTEMGFTIVRLLQQFDEVVSFMDYEQHAKTGWNMKAEVVIQALDGVRIGFGSSETKFL</sequence>
<dbReference type="PANTHER" id="PTHR24287:SF5">
    <property type="entry name" value="P450, PUTATIVE (EUROFUNG)-RELATED"/>
    <property type="match status" value="1"/>
</dbReference>
<reference evidence="9 10" key="1">
    <citation type="submission" date="2018-05" db="EMBL/GenBank/DDBJ databases">
        <title>Genome sequencing and assembly of the regulated plant pathogen Lachnellula willkommii and related sister species for the development of diagnostic species identification markers.</title>
        <authorList>
            <person name="Giroux E."/>
            <person name="Bilodeau G."/>
        </authorList>
    </citation>
    <scope>NUCLEOTIDE SEQUENCE [LARGE SCALE GENOMIC DNA]</scope>
    <source>
        <strain evidence="9 10">CBS 268.59</strain>
    </source>
</reference>
<dbReference type="PANTHER" id="PTHR24287">
    <property type="entry name" value="P450, PUTATIVE (EUROFUNG)-RELATED"/>
    <property type="match status" value="1"/>
</dbReference>
<dbReference type="CDD" id="cd11063">
    <property type="entry name" value="CYP52"/>
    <property type="match status" value="1"/>
</dbReference>
<dbReference type="InterPro" id="IPR036396">
    <property type="entry name" value="Cyt_P450_sf"/>
</dbReference>
<evidence type="ECO:0000256" key="3">
    <source>
        <dbReference type="ARBA" id="ARBA00022723"/>
    </source>
</evidence>
<keyword evidence="3 7" id="KW-0479">Metal-binding</keyword>
<keyword evidence="7 8" id="KW-0349">Heme</keyword>
<dbReference type="GO" id="GO:0016705">
    <property type="term" value="F:oxidoreductase activity, acting on paired donors, with incorporation or reduction of molecular oxygen"/>
    <property type="evidence" value="ECO:0007669"/>
    <property type="project" value="InterPro"/>
</dbReference>
<comment type="caution">
    <text evidence="9">The sequence shown here is derived from an EMBL/GenBank/DDBJ whole genome shotgun (WGS) entry which is preliminary data.</text>
</comment>
<dbReference type="GO" id="GO:0005506">
    <property type="term" value="F:iron ion binding"/>
    <property type="evidence" value="ECO:0007669"/>
    <property type="project" value="InterPro"/>
</dbReference>
<evidence type="ECO:0000256" key="8">
    <source>
        <dbReference type="RuleBase" id="RU000461"/>
    </source>
</evidence>
<dbReference type="Gene3D" id="1.10.630.10">
    <property type="entry name" value="Cytochrome P450"/>
    <property type="match status" value="1"/>
</dbReference>
<dbReference type="InterPro" id="IPR002401">
    <property type="entry name" value="Cyt_P450_E_grp-I"/>
</dbReference>
<evidence type="ECO:0000313" key="9">
    <source>
        <dbReference type="EMBL" id="TVY84832.1"/>
    </source>
</evidence>
<keyword evidence="6 8" id="KW-0503">Monooxygenase</keyword>
<dbReference type="Proteomes" id="UP000469558">
    <property type="component" value="Unassembled WGS sequence"/>
</dbReference>
<evidence type="ECO:0000256" key="6">
    <source>
        <dbReference type="ARBA" id="ARBA00023033"/>
    </source>
</evidence>
<protein>
    <submittedName>
        <fullName evidence="9">Cytochrome P450 52A5</fullName>
    </submittedName>
</protein>
<dbReference type="PRINTS" id="PR00463">
    <property type="entry name" value="EP450I"/>
</dbReference>
<keyword evidence="10" id="KW-1185">Reference proteome</keyword>
<dbReference type="EMBL" id="QGMK01000051">
    <property type="protein sequence ID" value="TVY84832.1"/>
    <property type="molecule type" value="Genomic_DNA"/>
</dbReference>
<feature type="binding site" description="axial binding residue" evidence="7">
    <location>
        <position position="424"/>
    </location>
    <ligand>
        <name>heme</name>
        <dbReference type="ChEBI" id="CHEBI:30413"/>
    </ligand>
    <ligandPart>
        <name>Fe</name>
        <dbReference type="ChEBI" id="CHEBI:18248"/>
    </ligandPart>
</feature>
<dbReference type="GO" id="GO:0004497">
    <property type="term" value="F:monooxygenase activity"/>
    <property type="evidence" value="ECO:0007669"/>
    <property type="project" value="UniProtKB-KW"/>
</dbReference>
<dbReference type="AlphaFoldDB" id="A0A8T9CI42"/>
<dbReference type="InterPro" id="IPR047146">
    <property type="entry name" value="Cyt_P450_E_CYP52_fungi"/>
</dbReference>
<accession>A0A8T9CI42</accession>
<evidence type="ECO:0000256" key="4">
    <source>
        <dbReference type="ARBA" id="ARBA00023002"/>
    </source>
</evidence>
<dbReference type="InterPro" id="IPR001128">
    <property type="entry name" value="Cyt_P450"/>
</dbReference>
<comment type="similarity">
    <text evidence="2 8">Belongs to the cytochrome P450 family.</text>
</comment>
<evidence type="ECO:0000256" key="7">
    <source>
        <dbReference type="PIRSR" id="PIRSR602401-1"/>
    </source>
</evidence>
<gene>
    <name evidence="9" type="primary">CYP52A5</name>
    <name evidence="9" type="ORF">LSUE1_G000590</name>
</gene>
<dbReference type="InterPro" id="IPR017972">
    <property type="entry name" value="Cyt_P450_CS"/>
</dbReference>
<evidence type="ECO:0000256" key="1">
    <source>
        <dbReference type="ARBA" id="ARBA00001971"/>
    </source>
</evidence>
<proteinExistence type="inferred from homology"/>
<dbReference type="SUPFAM" id="SSF48264">
    <property type="entry name" value="Cytochrome P450"/>
    <property type="match status" value="1"/>
</dbReference>
<keyword evidence="4 8" id="KW-0560">Oxidoreductase</keyword>
<dbReference type="PROSITE" id="PS00086">
    <property type="entry name" value="CYTOCHROME_P450"/>
    <property type="match status" value="1"/>
</dbReference>
<dbReference type="OrthoDB" id="1470350at2759"/>
<keyword evidence="5 7" id="KW-0408">Iron</keyword>
<dbReference type="Pfam" id="PF00067">
    <property type="entry name" value="p450"/>
    <property type="match status" value="1"/>
</dbReference>
<dbReference type="GO" id="GO:0020037">
    <property type="term" value="F:heme binding"/>
    <property type="evidence" value="ECO:0007669"/>
    <property type="project" value="InterPro"/>
</dbReference>
<comment type="cofactor">
    <cofactor evidence="1 7">
        <name>heme</name>
        <dbReference type="ChEBI" id="CHEBI:30413"/>
    </cofactor>
</comment>
<evidence type="ECO:0000313" key="10">
    <source>
        <dbReference type="Proteomes" id="UP000469558"/>
    </source>
</evidence>